<keyword evidence="6 9" id="KW-1133">Transmembrane helix</keyword>
<keyword evidence="7" id="KW-0406">Ion transport</keyword>
<evidence type="ECO:0000256" key="3">
    <source>
        <dbReference type="ARBA" id="ARBA00022449"/>
    </source>
</evidence>
<feature type="transmembrane region" description="Helical" evidence="9">
    <location>
        <begin position="152"/>
        <end position="173"/>
    </location>
</feature>
<dbReference type="Gene3D" id="1.20.1530.20">
    <property type="match status" value="1"/>
</dbReference>
<dbReference type="Proteomes" id="UP000218418">
    <property type="component" value="Chromosome"/>
</dbReference>
<keyword evidence="3" id="KW-0050">Antiport</keyword>
<feature type="transmembrane region" description="Helical" evidence="9">
    <location>
        <begin position="288"/>
        <end position="307"/>
    </location>
</feature>
<dbReference type="GO" id="GO:0015297">
    <property type="term" value="F:antiporter activity"/>
    <property type="evidence" value="ECO:0007669"/>
    <property type="project" value="UniProtKB-KW"/>
</dbReference>
<evidence type="ECO:0000313" key="11">
    <source>
        <dbReference type="EMBL" id="BAY85265.1"/>
    </source>
</evidence>
<dbReference type="InterPro" id="IPR038770">
    <property type="entry name" value="Na+/solute_symporter_sf"/>
</dbReference>
<feature type="domain" description="Cation/H+ exchanger transmembrane" evidence="10">
    <location>
        <begin position="18"/>
        <end position="401"/>
    </location>
</feature>
<gene>
    <name evidence="11" type="ORF">NIES267_47640</name>
</gene>
<feature type="transmembrane region" description="Helical" evidence="9">
    <location>
        <begin position="345"/>
        <end position="364"/>
    </location>
</feature>
<organism evidence="11 12">
    <name type="scientific">Calothrix parasitica NIES-267</name>
    <dbReference type="NCBI Taxonomy" id="1973488"/>
    <lineage>
        <taxon>Bacteria</taxon>
        <taxon>Bacillati</taxon>
        <taxon>Cyanobacteriota</taxon>
        <taxon>Cyanophyceae</taxon>
        <taxon>Nostocales</taxon>
        <taxon>Calotrichaceae</taxon>
        <taxon>Calothrix</taxon>
    </lineage>
</organism>
<accession>A0A1Z4LVI5</accession>
<feature type="transmembrane region" description="Helical" evidence="9">
    <location>
        <begin position="376"/>
        <end position="402"/>
    </location>
</feature>
<dbReference type="PANTHER" id="PTHR32507:SF8">
    <property type="entry name" value="CNH1P"/>
    <property type="match status" value="1"/>
</dbReference>
<feature type="transmembrane region" description="Helical" evidence="9">
    <location>
        <begin position="112"/>
        <end position="131"/>
    </location>
</feature>
<dbReference type="Pfam" id="PF00999">
    <property type="entry name" value="Na_H_Exchanger"/>
    <property type="match status" value="1"/>
</dbReference>
<evidence type="ECO:0000256" key="6">
    <source>
        <dbReference type="ARBA" id="ARBA00022989"/>
    </source>
</evidence>
<keyword evidence="5 9" id="KW-0812">Transmembrane</keyword>
<evidence type="ECO:0000256" key="7">
    <source>
        <dbReference type="ARBA" id="ARBA00023065"/>
    </source>
</evidence>
<dbReference type="AlphaFoldDB" id="A0A1Z4LVI5"/>
<reference evidence="11 12" key="1">
    <citation type="submission" date="2017-06" db="EMBL/GenBank/DDBJ databases">
        <title>Genome sequencing of cyanobaciteial culture collection at National Institute for Environmental Studies (NIES).</title>
        <authorList>
            <person name="Hirose Y."/>
            <person name="Shimura Y."/>
            <person name="Fujisawa T."/>
            <person name="Nakamura Y."/>
            <person name="Kawachi M."/>
        </authorList>
    </citation>
    <scope>NUCLEOTIDE SEQUENCE [LARGE SCALE GENOMIC DNA]</scope>
    <source>
        <strain evidence="11 12">NIES-267</strain>
    </source>
</reference>
<feature type="transmembrane region" description="Helical" evidence="9">
    <location>
        <begin position="313"/>
        <end position="333"/>
    </location>
</feature>
<evidence type="ECO:0000259" key="10">
    <source>
        <dbReference type="Pfam" id="PF00999"/>
    </source>
</evidence>
<dbReference type="GO" id="GO:0005886">
    <property type="term" value="C:plasma membrane"/>
    <property type="evidence" value="ECO:0007669"/>
    <property type="project" value="UniProtKB-SubCell"/>
</dbReference>
<evidence type="ECO:0000256" key="9">
    <source>
        <dbReference type="SAM" id="Phobius"/>
    </source>
</evidence>
<keyword evidence="2" id="KW-0813">Transport</keyword>
<evidence type="ECO:0000256" key="5">
    <source>
        <dbReference type="ARBA" id="ARBA00022692"/>
    </source>
</evidence>
<feature type="transmembrane region" description="Helical" evidence="9">
    <location>
        <begin position="193"/>
        <end position="215"/>
    </location>
</feature>
<evidence type="ECO:0000313" key="12">
    <source>
        <dbReference type="Proteomes" id="UP000218418"/>
    </source>
</evidence>
<evidence type="ECO:0000256" key="1">
    <source>
        <dbReference type="ARBA" id="ARBA00004651"/>
    </source>
</evidence>
<name>A0A1Z4LVI5_9CYAN</name>
<comment type="subcellular location">
    <subcellularLocation>
        <location evidence="1">Cell membrane</location>
        <topology evidence="1">Multi-pass membrane protein</topology>
    </subcellularLocation>
</comment>
<keyword evidence="4" id="KW-1003">Cell membrane</keyword>
<feature type="transmembrane region" description="Helical" evidence="9">
    <location>
        <begin position="31"/>
        <end position="53"/>
    </location>
</feature>
<dbReference type="GO" id="GO:1902600">
    <property type="term" value="P:proton transmembrane transport"/>
    <property type="evidence" value="ECO:0007669"/>
    <property type="project" value="InterPro"/>
</dbReference>
<evidence type="ECO:0000256" key="4">
    <source>
        <dbReference type="ARBA" id="ARBA00022475"/>
    </source>
</evidence>
<sequence>MSPYILILLAVGLLLLTVTLGSGWIARLPFSYAIIYLIVGILLGSQVTGLINLDISTKALERITEMVVIISVFGCGLKMNRRLNLSAWNTTARLIGFVMPISIVALSAVARWILGMSWGAAILLGAILAPTDPVLASEVQLAHIKDKNELRFGLTSEGGLNDALAFPFVYFGIYALKDNNWNNWFQQWVLVDVIWAIIAGIVMGIVVAKAVIWIDRKLQRQRKADELMEDFVALSAVFLTYSLTELVNGYGFLAVFVAGWLMQNNYYHAKENEKRLNQLEFIEQIEKLLEVGTIVLLGTLLTINPIFDYFGQALLIAAFLLFIIRPLGVAISLFGSNVSPINRTFIGWFGIRGVGSLYYLNYAVGKEIGSSIAQQITWITIITVVFSIVVHGISSTPLMMWYKRRGST</sequence>
<dbReference type="EMBL" id="AP018227">
    <property type="protein sequence ID" value="BAY85265.1"/>
    <property type="molecule type" value="Genomic_DNA"/>
</dbReference>
<protein>
    <submittedName>
        <fullName evidence="11">Sodium/hydrogen exchanger</fullName>
    </submittedName>
</protein>
<dbReference type="PANTHER" id="PTHR32507">
    <property type="entry name" value="NA(+)/H(+) ANTIPORTER 1"/>
    <property type="match status" value="1"/>
</dbReference>
<keyword evidence="8 9" id="KW-0472">Membrane</keyword>
<dbReference type="InterPro" id="IPR006153">
    <property type="entry name" value="Cation/H_exchanger_TM"/>
</dbReference>
<evidence type="ECO:0000256" key="2">
    <source>
        <dbReference type="ARBA" id="ARBA00022448"/>
    </source>
</evidence>
<evidence type="ECO:0000256" key="8">
    <source>
        <dbReference type="ARBA" id="ARBA00023136"/>
    </source>
</evidence>
<proteinExistence type="predicted"/>
<dbReference type="OrthoDB" id="9810860at2"/>
<keyword evidence="12" id="KW-1185">Reference proteome</keyword>
<feature type="transmembrane region" description="Helical" evidence="9">
    <location>
        <begin position="87"/>
        <end position="106"/>
    </location>
</feature>